<gene>
    <name evidence="4" type="ORF">PAPOLLO_LOCUS14219</name>
</gene>
<evidence type="ECO:0000256" key="2">
    <source>
        <dbReference type="ARBA" id="ARBA00023292"/>
    </source>
</evidence>
<dbReference type="Proteomes" id="UP000691718">
    <property type="component" value="Unassembled WGS sequence"/>
</dbReference>
<dbReference type="Pfam" id="PF00055">
    <property type="entry name" value="Laminin_N"/>
    <property type="match status" value="1"/>
</dbReference>
<name>A0A8S3X7Z5_PARAO</name>
<dbReference type="InterPro" id="IPR008211">
    <property type="entry name" value="Laminin_N"/>
</dbReference>
<feature type="domain" description="Laminin N-terminal" evidence="3">
    <location>
        <begin position="63"/>
        <end position="198"/>
    </location>
</feature>
<dbReference type="EMBL" id="CAJQZP010000963">
    <property type="protein sequence ID" value="CAG5003313.1"/>
    <property type="molecule type" value="Genomic_DNA"/>
</dbReference>
<dbReference type="PROSITE" id="PS51117">
    <property type="entry name" value="LAMININ_NTER"/>
    <property type="match status" value="1"/>
</dbReference>
<evidence type="ECO:0000313" key="5">
    <source>
        <dbReference type="Proteomes" id="UP000691718"/>
    </source>
</evidence>
<evidence type="ECO:0000259" key="3">
    <source>
        <dbReference type="PROSITE" id="PS51117"/>
    </source>
</evidence>
<comment type="caution">
    <text evidence="4">The sequence shown here is derived from an EMBL/GenBank/DDBJ whole genome shotgun (WGS) entry which is preliminary data.</text>
</comment>
<evidence type="ECO:0000256" key="1">
    <source>
        <dbReference type="ARBA" id="ARBA00023157"/>
    </source>
</evidence>
<dbReference type="InterPro" id="IPR050440">
    <property type="entry name" value="Laminin/Netrin_ECM"/>
</dbReference>
<protein>
    <submittedName>
        <fullName evidence="4">(apollo) hypothetical protein</fullName>
    </submittedName>
</protein>
<dbReference type="PANTHER" id="PTHR10574">
    <property type="entry name" value="NETRIN/LAMININ-RELATED"/>
    <property type="match status" value="1"/>
</dbReference>
<dbReference type="PANTHER" id="PTHR10574:SF435">
    <property type="entry name" value="LAMININ SUBUNIT GAMMA-1"/>
    <property type="match status" value="1"/>
</dbReference>
<accession>A0A8S3X7Z5</accession>
<sequence length="198" mass="22954">MSVSARSTSRRVDAGSTRSYKMARPLIYTHFLTFMAITSAQDYYHTPRIGSQDLATCYNIDGQPQRCIPEFENAAFMVQMEATNTCGDNGPRMYCIQTSAGSSAGTRSCDYCQAGQFSSYFLTDLHYEQDNQTWWQSETMKEGIQYPNQVNLTLHLGKAYDITYIRIVFYSPRPQSFAIYKKKSEDSDWEPYQYYRYR</sequence>
<proteinExistence type="predicted"/>
<dbReference type="GO" id="GO:0007411">
    <property type="term" value="P:axon guidance"/>
    <property type="evidence" value="ECO:0007669"/>
    <property type="project" value="TreeGrafter"/>
</dbReference>
<evidence type="ECO:0000313" key="4">
    <source>
        <dbReference type="EMBL" id="CAG5003313.1"/>
    </source>
</evidence>
<dbReference type="GO" id="GO:0009888">
    <property type="term" value="P:tissue development"/>
    <property type="evidence" value="ECO:0007669"/>
    <property type="project" value="TreeGrafter"/>
</dbReference>
<reference evidence="4" key="1">
    <citation type="submission" date="2021-04" db="EMBL/GenBank/DDBJ databases">
        <authorList>
            <person name="Tunstrom K."/>
        </authorList>
    </citation>
    <scope>NUCLEOTIDE SEQUENCE</scope>
</reference>
<keyword evidence="5" id="KW-1185">Reference proteome</keyword>
<organism evidence="4 5">
    <name type="scientific">Parnassius apollo</name>
    <name type="common">Apollo butterfly</name>
    <name type="synonym">Papilio apollo</name>
    <dbReference type="NCBI Taxonomy" id="110799"/>
    <lineage>
        <taxon>Eukaryota</taxon>
        <taxon>Metazoa</taxon>
        <taxon>Ecdysozoa</taxon>
        <taxon>Arthropoda</taxon>
        <taxon>Hexapoda</taxon>
        <taxon>Insecta</taxon>
        <taxon>Pterygota</taxon>
        <taxon>Neoptera</taxon>
        <taxon>Endopterygota</taxon>
        <taxon>Lepidoptera</taxon>
        <taxon>Glossata</taxon>
        <taxon>Ditrysia</taxon>
        <taxon>Papilionoidea</taxon>
        <taxon>Papilionidae</taxon>
        <taxon>Parnassiinae</taxon>
        <taxon>Parnassini</taxon>
        <taxon>Parnassius</taxon>
        <taxon>Parnassius</taxon>
    </lineage>
</organism>
<keyword evidence="1" id="KW-1015">Disulfide bond</keyword>
<keyword evidence="2" id="KW-0424">Laminin EGF-like domain</keyword>
<dbReference type="GO" id="GO:0009887">
    <property type="term" value="P:animal organ morphogenesis"/>
    <property type="evidence" value="ECO:0007669"/>
    <property type="project" value="TreeGrafter"/>
</dbReference>
<dbReference type="OrthoDB" id="7294461at2759"/>
<dbReference type="GO" id="GO:0005604">
    <property type="term" value="C:basement membrane"/>
    <property type="evidence" value="ECO:0007669"/>
    <property type="project" value="TreeGrafter"/>
</dbReference>
<dbReference type="SMART" id="SM00136">
    <property type="entry name" value="LamNT"/>
    <property type="match status" value="1"/>
</dbReference>
<dbReference type="AlphaFoldDB" id="A0A8S3X7Z5"/>